<evidence type="ECO:0000256" key="2">
    <source>
        <dbReference type="ARBA" id="ARBA00022475"/>
    </source>
</evidence>
<keyword evidence="6" id="KW-0675">Receptor</keyword>
<dbReference type="PANTHER" id="PTHR42643:SF24">
    <property type="entry name" value="IONOTROPIC RECEPTOR 60A"/>
    <property type="match status" value="1"/>
</dbReference>
<evidence type="ECO:0000256" key="3">
    <source>
        <dbReference type="ARBA" id="ARBA00022692"/>
    </source>
</evidence>
<dbReference type="InterPro" id="IPR052192">
    <property type="entry name" value="Insect_Ionotropic_Sensory_Rcpt"/>
</dbReference>
<evidence type="ECO:0000256" key="4">
    <source>
        <dbReference type="ARBA" id="ARBA00022989"/>
    </source>
</evidence>
<feature type="transmembrane region" description="Helical" evidence="8">
    <location>
        <begin position="338"/>
        <end position="357"/>
    </location>
</feature>
<organism evidence="9 10">
    <name type="scientific">Orchesella dallaii</name>
    <dbReference type="NCBI Taxonomy" id="48710"/>
    <lineage>
        <taxon>Eukaryota</taxon>
        <taxon>Metazoa</taxon>
        <taxon>Ecdysozoa</taxon>
        <taxon>Arthropoda</taxon>
        <taxon>Hexapoda</taxon>
        <taxon>Collembola</taxon>
        <taxon>Entomobryomorpha</taxon>
        <taxon>Entomobryoidea</taxon>
        <taxon>Orchesellidae</taxon>
        <taxon>Orchesellinae</taxon>
        <taxon>Orchesella</taxon>
    </lineage>
</organism>
<sequence length="706" mass="81652">MEIESYTAAASIFETQNTLIQHYHQSTVEFWWEEKTTTTLNLLHQCILLHCILLNFESAWLRTQIQKKLRKADEKLIRRGIYELVLVGNAKVTLRQRLSPSQLLLIADSTFPKQNSQIYFQTALVERANNDLMSLPETIISGVDTAILKTADPLSRSIVSVFTTAIIIFVDLKENSIFLACFSCHRHTALYKHVPDSIAYPASVKEIPKWSIKSLNTLKKYRENLHSNLNFKMENSKQNCYKINSYQIVPKYEGEACETYEMYFRYINCSNFEDCTYFNVYKLGLSPLTPTEMLLRFGTPQAIPYGQNESDFTFQVLLPKAYFLDTKLSAFLFPFNDFVWISLFVVAIAFLIWLIFVERRNVLDTFLWLFAVLMENDGHMLKMQRFWGKVFLLYWIFGGILLRNFYNSSLYSLMTAEQEREDFPQNINELLNGKYDMPLIAAGSFRIQGLLFLKDYPKIPLKNVEPKIAKMFSNIYHRSTFISGGLNHNSLQDVANGKEIGVSVYFKDPAKCNIALHALHWSKRNDTNYTFTKFAVMCEGDCESNWNTALFGQTKFDRIVPKQRPFFKSVRFWFYGKNRFATSGFQRFFGGFVQSGLHPLSASRYRKLQRIIVIRRLENYNTMGISNGSLFSYVFLRKGIDKSNEERSATVTAFLGTFVNTGAMLGFAAMVLLLEIVTKLLVRAFDRVLAETYQERFSGSVYSATH</sequence>
<protein>
    <submittedName>
        <fullName evidence="9">Uncharacterized protein</fullName>
    </submittedName>
</protein>
<dbReference type="Gene3D" id="1.10.287.70">
    <property type="match status" value="1"/>
</dbReference>
<evidence type="ECO:0000313" key="10">
    <source>
        <dbReference type="Proteomes" id="UP001642540"/>
    </source>
</evidence>
<accession>A0ABP1RMW8</accession>
<keyword evidence="3 8" id="KW-0812">Transmembrane</keyword>
<keyword evidence="4 8" id="KW-1133">Transmembrane helix</keyword>
<evidence type="ECO:0000256" key="1">
    <source>
        <dbReference type="ARBA" id="ARBA00004651"/>
    </source>
</evidence>
<gene>
    <name evidence="9" type="ORF">ODALV1_LOCUS24020</name>
</gene>
<comment type="caution">
    <text evidence="9">The sequence shown here is derived from an EMBL/GenBank/DDBJ whole genome shotgun (WGS) entry which is preliminary data.</text>
</comment>
<dbReference type="EMBL" id="CAXLJM020000086">
    <property type="protein sequence ID" value="CAL8131079.1"/>
    <property type="molecule type" value="Genomic_DNA"/>
</dbReference>
<name>A0ABP1RMW8_9HEXA</name>
<dbReference type="Proteomes" id="UP001642540">
    <property type="component" value="Unassembled WGS sequence"/>
</dbReference>
<feature type="transmembrane region" description="Helical" evidence="8">
    <location>
        <begin position="653"/>
        <end position="677"/>
    </location>
</feature>
<keyword evidence="7" id="KW-0325">Glycoprotein</keyword>
<evidence type="ECO:0000256" key="7">
    <source>
        <dbReference type="ARBA" id="ARBA00023180"/>
    </source>
</evidence>
<feature type="transmembrane region" description="Helical" evidence="8">
    <location>
        <begin position="386"/>
        <end position="406"/>
    </location>
</feature>
<proteinExistence type="predicted"/>
<evidence type="ECO:0000256" key="8">
    <source>
        <dbReference type="SAM" id="Phobius"/>
    </source>
</evidence>
<evidence type="ECO:0000256" key="5">
    <source>
        <dbReference type="ARBA" id="ARBA00023136"/>
    </source>
</evidence>
<dbReference type="PANTHER" id="PTHR42643">
    <property type="entry name" value="IONOTROPIC RECEPTOR 20A-RELATED"/>
    <property type="match status" value="1"/>
</dbReference>
<evidence type="ECO:0000256" key="6">
    <source>
        <dbReference type="ARBA" id="ARBA00023170"/>
    </source>
</evidence>
<comment type="subcellular location">
    <subcellularLocation>
        <location evidence="1">Cell membrane</location>
        <topology evidence="1">Multi-pass membrane protein</topology>
    </subcellularLocation>
</comment>
<keyword evidence="10" id="KW-1185">Reference proteome</keyword>
<keyword evidence="2" id="KW-1003">Cell membrane</keyword>
<keyword evidence="5 8" id="KW-0472">Membrane</keyword>
<reference evidence="9 10" key="1">
    <citation type="submission" date="2024-08" db="EMBL/GenBank/DDBJ databases">
        <authorList>
            <person name="Cucini C."/>
            <person name="Frati F."/>
        </authorList>
    </citation>
    <scope>NUCLEOTIDE SEQUENCE [LARGE SCALE GENOMIC DNA]</scope>
</reference>
<evidence type="ECO:0000313" key="9">
    <source>
        <dbReference type="EMBL" id="CAL8131079.1"/>
    </source>
</evidence>